<dbReference type="InterPro" id="IPR017961">
    <property type="entry name" value="DNA_pol_Y-fam_little_finger"/>
</dbReference>
<keyword evidence="6 17" id="KW-0808">Transferase</keyword>
<keyword evidence="5 17" id="KW-0963">Cytoplasm</keyword>
<evidence type="ECO:0000256" key="10">
    <source>
        <dbReference type="ARBA" id="ARBA00022763"/>
    </source>
</evidence>
<dbReference type="EC" id="2.7.7.7" evidence="17"/>
<evidence type="ECO:0000256" key="3">
    <source>
        <dbReference type="ARBA" id="ARBA00011245"/>
    </source>
</evidence>
<dbReference type="PANTHER" id="PTHR11076:SF33">
    <property type="entry name" value="DNA POLYMERASE KAPPA"/>
    <property type="match status" value="1"/>
</dbReference>
<dbReference type="SUPFAM" id="SSF56672">
    <property type="entry name" value="DNA/RNA polymerases"/>
    <property type="match status" value="1"/>
</dbReference>
<dbReference type="InterPro" id="IPR053848">
    <property type="entry name" value="IMS_HHH_1"/>
</dbReference>
<keyword evidence="14 17" id="KW-0234">DNA repair</keyword>
<dbReference type="EMBL" id="JBHSCR010000036">
    <property type="protein sequence ID" value="MFC4349825.1"/>
    <property type="molecule type" value="Genomic_DNA"/>
</dbReference>
<evidence type="ECO:0000256" key="7">
    <source>
        <dbReference type="ARBA" id="ARBA00022695"/>
    </source>
</evidence>
<keyword evidence="7 17" id="KW-0548">Nucleotidyltransferase</keyword>
<dbReference type="NCBIfam" id="NF002677">
    <property type="entry name" value="PRK02406.1"/>
    <property type="match status" value="1"/>
</dbReference>
<dbReference type="PROSITE" id="PS50173">
    <property type="entry name" value="UMUC"/>
    <property type="match status" value="1"/>
</dbReference>
<comment type="cofactor">
    <cofactor evidence="17">
        <name>Mg(2+)</name>
        <dbReference type="ChEBI" id="CHEBI:18420"/>
    </cofactor>
    <text evidence="17">Binds 2 magnesium ions per subunit.</text>
</comment>
<dbReference type="NCBIfam" id="NF002751">
    <property type="entry name" value="PRK02794.1"/>
    <property type="match status" value="1"/>
</dbReference>
<keyword evidence="20" id="KW-1185">Reference proteome</keyword>
<name>A0ABV8UGT8_9PROT</name>
<organism evidence="19 20">
    <name type="scientific">Kordiimonas lipolytica</name>
    <dbReference type="NCBI Taxonomy" id="1662421"/>
    <lineage>
        <taxon>Bacteria</taxon>
        <taxon>Pseudomonadati</taxon>
        <taxon>Pseudomonadota</taxon>
        <taxon>Alphaproteobacteria</taxon>
        <taxon>Kordiimonadales</taxon>
        <taxon>Kordiimonadaceae</taxon>
        <taxon>Kordiimonas</taxon>
    </lineage>
</organism>
<evidence type="ECO:0000256" key="8">
    <source>
        <dbReference type="ARBA" id="ARBA00022705"/>
    </source>
</evidence>
<dbReference type="InterPro" id="IPR036775">
    <property type="entry name" value="DNA_pol_Y-fam_lit_finger_sf"/>
</dbReference>
<dbReference type="InterPro" id="IPR001126">
    <property type="entry name" value="UmuC"/>
</dbReference>
<evidence type="ECO:0000256" key="15">
    <source>
        <dbReference type="ARBA" id="ARBA00025589"/>
    </source>
</evidence>
<dbReference type="Gene3D" id="3.30.70.270">
    <property type="match status" value="1"/>
</dbReference>
<dbReference type="PANTHER" id="PTHR11076">
    <property type="entry name" value="DNA REPAIR POLYMERASE UMUC / TRANSFERASE FAMILY MEMBER"/>
    <property type="match status" value="1"/>
</dbReference>
<feature type="domain" description="UmuC" evidence="18">
    <location>
        <begin position="49"/>
        <end position="229"/>
    </location>
</feature>
<evidence type="ECO:0000259" key="18">
    <source>
        <dbReference type="PROSITE" id="PS50173"/>
    </source>
</evidence>
<comment type="similarity">
    <text evidence="2 17">Belongs to the DNA polymerase type-Y family.</text>
</comment>
<dbReference type="CDD" id="cd03586">
    <property type="entry name" value="PolY_Pol_IV_kappa"/>
    <property type="match status" value="1"/>
</dbReference>
<protein>
    <recommendedName>
        <fullName evidence="17">DNA polymerase IV</fullName>
        <shortName evidence="17">Pol IV</shortName>
        <ecNumber evidence="17">2.7.7.7</ecNumber>
    </recommendedName>
</protein>
<evidence type="ECO:0000256" key="11">
    <source>
        <dbReference type="ARBA" id="ARBA00022842"/>
    </source>
</evidence>
<dbReference type="Pfam" id="PF21999">
    <property type="entry name" value="IMS_HHH_1"/>
    <property type="match status" value="1"/>
</dbReference>
<evidence type="ECO:0000256" key="5">
    <source>
        <dbReference type="ARBA" id="ARBA00022490"/>
    </source>
</evidence>
<keyword evidence="4 17" id="KW-0515">Mutator protein</keyword>
<comment type="catalytic activity">
    <reaction evidence="16 17">
        <text>DNA(n) + a 2'-deoxyribonucleoside 5'-triphosphate = DNA(n+1) + diphosphate</text>
        <dbReference type="Rhea" id="RHEA:22508"/>
        <dbReference type="Rhea" id="RHEA-COMP:17339"/>
        <dbReference type="Rhea" id="RHEA-COMP:17340"/>
        <dbReference type="ChEBI" id="CHEBI:33019"/>
        <dbReference type="ChEBI" id="CHEBI:61560"/>
        <dbReference type="ChEBI" id="CHEBI:173112"/>
        <dbReference type="EC" id="2.7.7.7"/>
    </reaction>
</comment>
<dbReference type="Gene3D" id="1.10.150.20">
    <property type="entry name" value="5' to 3' exonuclease, C-terminal subdomain"/>
    <property type="match status" value="1"/>
</dbReference>
<dbReference type="InterPro" id="IPR050116">
    <property type="entry name" value="DNA_polymerase-Y"/>
</dbReference>
<dbReference type="HAMAP" id="MF_01113">
    <property type="entry name" value="DNApol_IV"/>
    <property type="match status" value="1"/>
</dbReference>
<keyword evidence="8 17" id="KW-0235">DNA replication</keyword>
<keyword evidence="10 17" id="KW-0227">DNA damage</keyword>
<gene>
    <name evidence="17" type="primary">dinB</name>
    <name evidence="19" type="ORF">ACFO5Q_18395</name>
</gene>
<dbReference type="Gene3D" id="3.30.1490.100">
    <property type="entry name" value="DNA polymerase, Y-family, little finger domain"/>
    <property type="match status" value="1"/>
</dbReference>
<dbReference type="InterPro" id="IPR022880">
    <property type="entry name" value="DNApol_IV"/>
</dbReference>
<feature type="active site" evidence="17">
    <location>
        <position position="147"/>
    </location>
</feature>
<keyword evidence="13 17" id="KW-0238">DNA-binding</keyword>
<feature type="binding site" evidence="17">
    <location>
        <position position="53"/>
    </location>
    <ligand>
        <name>Mg(2+)</name>
        <dbReference type="ChEBI" id="CHEBI:18420"/>
    </ligand>
</feature>
<evidence type="ECO:0000256" key="1">
    <source>
        <dbReference type="ARBA" id="ARBA00004496"/>
    </source>
</evidence>
<dbReference type="SUPFAM" id="SSF100879">
    <property type="entry name" value="Lesion bypass DNA polymerase (Y-family), little finger domain"/>
    <property type="match status" value="1"/>
</dbReference>
<reference evidence="20" key="1">
    <citation type="journal article" date="2019" name="Int. J. Syst. Evol. Microbiol.">
        <title>The Global Catalogue of Microorganisms (GCM) 10K type strain sequencing project: providing services to taxonomists for standard genome sequencing and annotation.</title>
        <authorList>
            <consortium name="The Broad Institute Genomics Platform"/>
            <consortium name="The Broad Institute Genome Sequencing Center for Infectious Disease"/>
            <person name="Wu L."/>
            <person name="Ma J."/>
        </authorList>
    </citation>
    <scope>NUCLEOTIDE SEQUENCE [LARGE SCALE GENOMIC DNA]</scope>
    <source>
        <strain evidence="20">CGMCC 1.15304</strain>
    </source>
</reference>
<comment type="function">
    <text evidence="15 17">Poorly processive, error-prone DNA polymerase involved in untargeted mutagenesis. Copies undamaged DNA at stalled replication forks, which arise in vivo from mismatched or misaligned primer ends. These misaligned primers can be extended by PolIV. Exhibits no 3'-5' exonuclease (proofreading) activity. May be involved in translesional synthesis, in conjunction with the beta clamp from PolIII.</text>
</comment>
<evidence type="ECO:0000256" key="4">
    <source>
        <dbReference type="ARBA" id="ARBA00022457"/>
    </source>
</evidence>
<evidence type="ECO:0000256" key="17">
    <source>
        <dbReference type="HAMAP-Rule" id="MF_01113"/>
    </source>
</evidence>
<dbReference type="Gene3D" id="3.40.1170.60">
    <property type="match status" value="1"/>
</dbReference>
<sequence length="439" mass="48338">MTQTAATQAGSSRPSLCRVCLHEYDGGKICPKCDRPRTISHPELFSLTIAHIDCDAFYASIEKRDNPELASKPVMIGGEHRGVVSTCCYIARMSGVRSAMPMYKARKLCPDAVILKPRMSHYQAVGRQVRDMMRDLTPLVEPLSIDEAFLDLTGTERLHKASPAKLLAKFALDVEREVGITVSVGLAANKFLAKLASDMDKPRGFTVIGESDKQAVLASLPITRIYGIGAKSARTLEKDGLTQISQLQEMEESTLMRRYGETGQRLYRLSRGIDNRRVSPVSETKSVSSERTLDKDLADYDALEEKLWPLCEAVSADLKRKDLAGITITLKLKTSMHRIITRSRTISGATQLAGTIFEIGQQLLKPLADGTPYRLIGIGVSHFRPLAEADQPDLIEPARTKRQTAEKAMDALRGKFGTAAIMKGRSKVPAKDAPSPRKK</sequence>
<proteinExistence type="inferred from homology"/>
<evidence type="ECO:0000256" key="14">
    <source>
        <dbReference type="ARBA" id="ARBA00023204"/>
    </source>
</evidence>
<evidence type="ECO:0000256" key="12">
    <source>
        <dbReference type="ARBA" id="ARBA00022932"/>
    </source>
</evidence>
<keyword evidence="9 17" id="KW-0479">Metal-binding</keyword>
<evidence type="ECO:0000256" key="2">
    <source>
        <dbReference type="ARBA" id="ARBA00010945"/>
    </source>
</evidence>
<dbReference type="Proteomes" id="UP001595776">
    <property type="component" value="Unassembled WGS sequence"/>
</dbReference>
<dbReference type="Pfam" id="PF11799">
    <property type="entry name" value="IMS_C"/>
    <property type="match status" value="1"/>
</dbReference>
<feature type="binding site" evidence="17">
    <location>
        <position position="146"/>
    </location>
    <ligand>
        <name>Mg(2+)</name>
        <dbReference type="ChEBI" id="CHEBI:18420"/>
    </ligand>
</feature>
<keyword evidence="11 17" id="KW-0460">Magnesium</keyword>
<dbReference type="InterPro" id="IPR043502">
    <property type="entry name" value="DNA/RNA_pol_sf"/>
</dbReference>
<feature type="site" description="Substrate discrimination" evidence="17">
    <location>
        <position position="58"/>
    </location>
</feature>
<evidence type="ECO:0000313" key="19">
    <source>
        <dbReference type="EMBL" id="MFC4349825.1"/>
    </source>
</evidence>
<accession>A0ABV8UGT8</accession>
<evidence type="ECO:0000313" key="20">
    <source>
        <dbReference type="Proteomes" id="UP001595776"/>
    </source>
</evidence>
<comment type="subcellular location">
    <subcellularLocation>
        <location evidence="1 17">Cytoplasm</location>
    </subcellularLocation>
</comment>
<evidence type="ECO:0000256" key="16">
    <source>
        <dbReference type="ARBA" id="ARBA00049244"/>
    </source>
</evidence>
<dbReference type="RefSeq" id="WP_068144503.1">
    <property type="nucleotide sequence ID" value="NZ_JBHSCR010000036.1"/>
</dbReference>
<evidence type="ECO:0000256" key="6">
    <source>
        <dbReference type="ARBA" id="ARBA00022679"/>
    </source>
</evidence>
<dbReference type="Pfam" id="PF00817">
    <property type="entry name" value="IMS"/>
    <property type="match status" value="1"/>
</dbReference>
<evidence type="ECO:0000256" key="9">
    <source>
        <dbReference type="ARBA" id="ARBA00022723"/>
    </source>
</evidence>
<comment type="subunit">
    <text evidence="3 17">Monomer.</text>
</comment>
<dbReference type="InterPro" id="IPR043128">
    <property type="entry name" value="Rev_trsase/Diguanyl_cyclase"/>
</dbReference>
<comment type="caution">
    <text evidence="19">The sequence shown here is derived from an EMBL/GenBank/DDBJ whole genome shotgun (WGS) entry which is preliminary data.</text>
</comment>
<evidence type="ECO:0000256" key="13">
    <source>
        <dbReference type="ARBA" id="ARBA00023125"/>
    </source>
</evidence>
<dbReference type="GO" id="GO:0003887">
    <property type="term" value="F:DNA-directed DNA polymerase activity"/>
    <property type="evidence" value="ECO:0007669"/>
    <property type="project" value="UniProtKB-EC"/>
</dbReference>
<keyword evidence="12 17" id="KW-0239">DNA-directed DNA polymerase</keyword>